<keyword evidence="1" id="KW-0812">Transmembrane</keyword>
<dbReference type="RefSeq" id="WP_220231209.1">
    <property type="nucleotide sequence ID" value="NZ_JAICBX010000006.1"/>
</dbReference>
<reference evidence="2" key="1">
    <citation type="submission" date="2021-08" db="EMBL/GenBank/DDBJ databases">
        <title>Hoeflea bacterium WL0058 sp. nov., isolated from the sediment.</title>
        <authorList>
            <person name="Wang L."/>
            <person name="Zhang D."/>
        </authorList>
    </citation>
    <scope>NUCLEOTIDE SEQUENCE</scope>
    <source>
        <strain evidence="2">WL0058</strain>
    </source>
</reference>
<protein>
    <submittedName>
        <fullName evidence="2">Uncharacterized protein</fullName>
    </submittedName>
</protein>
<keyword evidence="1" id="KW-0472">Membrane</keyword>
<dbReference type="Proteomes" id="UP001196509">
    <property type="component" value="Unassembled WGS sequence"/>
</dbReference>
<dbReference type="AlphaFoldDB" id="A0AAE3D453"/>
<dbReference type="EMBL" id="JAICBX010000006">
    <property type="protein sequence ID" value="MBW8640491.1"/>
    <property type="molecule type" value="Genomic_DNA"/>
</dbReference>
<sequence length="417" mass="47794">MNMQSGRHGDKQAQYSAEARRRFVSDRVATRLVLNFSGFENTSVHALVDRLARCAEKTGSVFGFTVERSPKDAREADHMSVTDFRSQGSDWRVDTRLVQFGWFDIVAEYENSPYPAGFLANFVKYLAFFADGTVLRYMRTSKLYFLFSIYPLVLAVILAAASLMAVRWIADWLGLTNWLVPPAAIVFWLIMCRWPGRFFYMPLTISDWGFARDMVNRSNPKIDDRMGLFARRVAEEIASSTHDEIVISTHSFGSLWAIGALTRALEENPSLLEGKKLRFLALGSSHLKIALSPKASWMRDQLKRVLSEPALFWHEFQSKDDAIAFYKSDPFKPAGLSGDPDRYKIDRVRFKRGMTPARYRHMKRSLYRTHGQYVRYYDNPVDFDFGIRLFGPFDTRSLAATPHIVKLLASDQKARPG</sequence>
<keyword evidence="1" id="KW-1133">Transmembrane helix</keyword>
<proteinExistence type="predicted"/>
<accession>A0AAE3D453</accession>
<evidence type="ECO:0000256" key="1">
    <source>
        <dbReference type="SAM" id="Phobius"/>
    </source>
</evidence>
<feature type="transmembrane region" description="Helical" evidence="1">
    <location>
        <begin position="143"/>
        <end position="166"/>
    </location>
</feature>
<evidence type="ECO:0000313" key="3">
    <source>
        <dbReference type="Proteomes" id="UP001196509"/>
    </source>
</evidence>
<name>A0AAE3D453_9HYPH</name>
<keyword evidence="3" id="KW-1185">Reference proteome</keyword>
<evidence type="ECO:0000313" key="2">
    <source>
        <dbReference type="EMBL" id="MBW8640491.1"/>
    </source>
</evidence>
<organism evidence="2 3">
    <name type="scientific">Flavimaribacter sediminis</name>
    <dbReference type="NCBI Taxonomy" id="2865987"/>
    <lineage>
        <taxon>Bacteria</taxon>
        <taxon>Pseudomonadati</taxon>
        <taxon>Pseudomonadota</taxon>
        <taxon>Alphaproteobacteria</taxon>
        <taxon>Hyphomicrobiales</taxon>
        <taxon>Rhizobiaceae</taxon>
        <taxon>Flavimaribacter</taxon>
    </lineage>
</organism>
<feature type="transmembrane region" description="Helical" evidence="1">
    <location>
        <begin position="172"/>
        <end position="191"/>
    </location>
</feature>
<gene>
    <name evidence="2" type="ORF">K1W69_25085</name>
</gene>
<comment type="caution">
    <text evidence="2">The sequence shown here is derived from an EMBL/GenBank/DDBJ whole genome shotgun (WGS) entry which is preliminary data.</text>
</comment>